<dbReference type="EMBL" id="GBXM01054056">
    <property type="protein sequence ID" value="JAH54521.1"/>
    <property type="molecule type" value="Transcribed_RNA"/>
</dbReference>
<evidence type="ECO:0000313" key="1">
    <source>
        <dbReference type="EMBL" id="JAH54521.1"/>
    </source>
</evidence>
<protein>
    <submittedName>
        <fullName evidence="1">Uncharacterized protein</fullName>
    </submittedName>
</protein>
<name>A0A0E9TLP1_ANGAN</name>
<reference evidence="1" key="1">
    <citation type="submission" date="2014-11" db="EMBL/GenBank/DDBJ databases">
        <authorList>
            <person name="Amaro Gonzalez C."/>
        </authorList>
    </citation>
    <scope>NUCLEOTIDE SEQUENCE</scope>
</reference>
<sequence length="23" mass="2499">MFNLLSQHCCWAKLKTSAGLSGC</sequence>
<proteinExistence type="predicted"/>
<accession>A0A0E9TLP1</accession>
<reference evidence="1" key="2">
    <citation type="journal article" date="2015" name="Fish Shellfish Immunol.">
        <title>Early steps in the European eel (Anguilla anguilla)-Vibrio vulnificus interaction in the gills: Role of the RtxA13 toxin.</title>
        <authorList>
            <person name="Callol A."/>
            <person name="Pajuelo D."/>
            <person name="Ebbesson L."/>
            <person name="Teles M."/>
            <person name="MacKenzie S."/>
            <person name="Amaro C."/>
        </authorList>
    </citation>
    <scope>NUCLEOTIDE SEQUENCE</scope>
</reference>
<dbReference type="AlphaFoldDB" id="A0A0E9TLP1"/>
<organism evidence="1">
    <name type="scientific">Anguilla anguilla</name>
    <name type="common">European freshwater eel</name>
    <name type="synonym">Muraena anguilla</name>
    <dbReference type="NCBI Taxonomy" id="7936"/>
    <lineage>
        <taxon>Eukaryota</taxon>
        <taxon>Metazoa</taxon>
        <taxon>Chordata</taxon>
        <taxon>Craniata</taxon>
        <taxon>Vertebrata</taxon>
        <taxon>Euteleostomi</taxon>
        <taxon>Actinopterygii</taxon>
        <taxon>Neopterygii</taxon>
        <taxon>Teleostei</taxon>
        <taxon>Anguilliformes</taxon>
        <taxon>Anguillidae</taxon>
        <taxon>Anguilla</taxon>
    </lineage>
</organism>